<comment type="caution">
    <text evidence="2">The sequence shown here is derived from an EMBL/GenBank/DDBJ whole genome shotgun (WGS) entry which is preliminary data.</text>
</comment>
<feature type="transmembrane region" description="Helical" evidence="1">
    <location>
        <begin position="6"/>
        <end position="24"/>
    </location>
</feature>
<organism evidence="2 3">
    <name type="scientific">Nostocoides japonicum T1-X7</name>
    <dbReference type="NCBI Taxonomy" id="1194083"/>
    <lineage>
        <taxon>Bacteria</taxon>
        <taxon>Bacillati</taxon>
        <taxon>Actinomycetota</taxon>
        <taxon>Actinomycetes</taxon>
        <taxon>Micrococcales</taxon>
        <taxon>Intrasporangiaceae</taxon>
        <taxon>Nostocoides</taxon>
    </lineage>
</organism>
<evidence type="ECO:0008006" key="4">
    <source>
        <dbReference type="Google" id="ProtNLM"/>
    </source>
</evidence>
<proteinExistence type="predicted"/>
<dbReference type="RefSeq" id="WP_048554597.1">
    <property type="nucleotide sequence ID" value="NZ_HF570958.1"/>
</dbReference>
<gene>
    <name evidence="2" type="ORF">BN12_2130005</name>
</gene>
<keyword evidence="1" id="KW-0472">Membrane</keyword>
<feature type="transmembrane region" description="Helical" evidence="1">
    <location>
        <begin position="44"/>
        <end position="61"/>
    </location>
</feature>
<dbReference type="OrthoDB" id="5187761at2"/>
<reference evidence="2 3" key="1">
    <citation type="journal article" date="2013" name="ISME J.">
        <title>A metabolic model for members of the genus Tetrasphaera involved in enhanced biological phosphorus removal.</title>
        <authorList>
            <person name="Kristiansen R."/>
            <person name="Nguyen H.T.T."/>
            <person name="Saunders A.M."/>
            <person name="Nielsen J.L."/>
            <person name="Wimmer R."/>
            <person name="Le V.Q."/>
            <person name="McIlroy S.J."/>
            <person name="Petrovski S."/>
            <person name="Seviour R.J."/>
            <person name="Calteau A."/>
            <person name="Nielsen K.L."/>
            <person name="Nielsen P.H."/>
        </authorList>
    </citation>
    <scope>NUCLEOTIDE SEQUENCE [LARGE SCALE GENOMIC DNA]</scope>
    <source>
        <strain evidence="2 3">T1-X7</strain>
    </source>
</reference>
<keyword evidence="1" id="KW-0812">Transmembrane</keyword>
<protein>
    <recommendedName>
        <fullName evidence="4">Integral membrane protein</fullName>
    </recommendedName>
</protein>
<feature type="transmembrane region" description="Helical" evidence="1">
    <location>
        <begin position="132"/>
        <end position="155"/>
    </location>
</feature>
<name>A0A077M0E2_9MICO</name>
<accession>A0A077M0E2</accession>
<evidence type="ECO:0000256" key="1">
    <source>
        <dbReference type="SAM" id="Phobius"/>
    </source>
</evidence>
<dbReference type="EMBL" id="CAJB01000128">
    <property type="protein sequence ID" value="CCH77680.1"/>
    <property type="molecule type" value="Genomic_DNA"/>
</dbReference>
<evidence type="ECO:0000313" key="2">
    <source>
        <dbReference type="EMBL" id="CCH77680.1"/>
    </source>
</evidence>
<feature type="transmembrane region" description="Helical" evidence="1">
    <location>
        <begin position="107"/>
        <end position="126"/>
    </location>
</feature>
<dbReference type="Proteomes" id="UP000035721">
    <property type="component" value="Unassembled WGS sequence"/>
</dbReference>
<evidence type="ECO:0000313" key="3">
    <source>
        <dbReference type="Proteomes" id="UP000035721"/>
    </source>
</evidence>
<dbReference type="AlphaFoldDB" id="A0A077M0E2"/>
<keyword evidence="1" id="KW-1133">Transmembrane helix</keyword>
<feature type="transmembrane region" description="Helical" evidence="1">
    <location>
        <begin position="67"/>
        <end position="87"/>
    </location>
</feature>
<keyword evidence="3" id="KW-1185">Reference proteome</keyword>
<sequence>MNVSTFYALFSTTCLALVGLWWGVVDRRRDLTADAPGRRLAGGVYLSFLLPGLMGLFAQVAPDRSVVWRTCFAVVSVVGCASTIALVRREAGSRPPGPLARNRWLVAVAYGLVAVVAVTPASVTAHTGLAPIQLAAIVLILLVLLGHGLAWELLLSRDDESS</sequence>